<dbReference type="InterPro" id="IPR029044">
    <property type="entry name" value="Nucleotide-diphossugar_trans"/>
</dbReference>
<accession>A0A381P305</accession>
<reference evidence="2" key="1">
    <citation type="submission" date="2018-05" db="EMBL/GenBank/DDBJ databases">
        <authorList>
            <person name="Lanie J.A."/>
            <person name="Ng W.-L."/>
            <person name="Kazmierczak K.M."/>
            <person name="Andrzejewski T.M."/>
            <person name="Davidsen T.M."/>
            <person name="Wayne K.J."/>
            <person name="Tettelin H."/>
            <person name="Glass J.I."/>
            <person name="Rusch D."/>
            <person name="Podicherti R."/>
            <person name="Tsui H.-C.T."/>
            <person name="Winkler M.E."/>
        </authorList>
    </citation>
    <scope>NUCLEOTIDE SEQUENCE</scope>
</reference>
<evidence type="ECO:0000259" key="1">
    <source>
        <dbReference type="Pfam" id="PF00535"/>
    </source>
</evidence>
<organism evidence="2">
    <name type="scientific">marine metagenome</name>
    <dbReference type="NCBI Taxonomy" id="408172"/>
    <lineage>
        <taxon>unclassified sequences</taxon>
        <taxon>metagenomes</taxon>
        <taxon>ecological metagenomes</taxon>
    </lineage>
</organism>
<proteinExistence type="predicted"/>
<evidence type="ECO:0000313" key="2">
    <source>
        <dbReference type="EMBL" id="SUZ61250.1"/>
    </source>
</evidence>
<dbReference type="GO" id="GO:0006487">
    <property type="term" value="P:protein N-linked glycosylation"/>
    <property type="evidence" value="ECO:0007669"/>
    <property type="project" value="TreeGrafter"/>
</dbReference>
<dbReference type="Gene3D" id="3.90.550.10">
    <property type="entry name" value="Spore Coat Polysaccharide Biosynthesis Protein SpsA, Chain A"/>
    <property type="match status" value="1"/>
</dbReference>
<feature type="domain" description="Glycosyltransferase 2-like" evidence="1">
    <location>
        <begin position="4"/>
        <end position="124"/>
    </location>
</feature>
<dbReference type="PANTHER" id="PTHR10859">
    <property type="entry name" value="GLYCOSYL TRANSFERASE"/>
    <property type="match status" value="1"/>
</dbReference>
<protein>
    <recommendedName>
        <fullName evidence="1">Glycosyltransferase 2-like domain-containing protein</fullName>
    </recommendedName>
</protein>
<dbReference type="PANTHER" id="PTHR10859:SF91">
    <property type="entry name" value="DOLICHYL-PHOSPHATE BETA-GLUCOSYLTRANSFERASE"/>
    <property type="match status" value="1"/>
</dbReference>
<dbReference type="EMBL" id="UINC01000790">
    <property type="protein sequence ID" value="SUZ61250.1"/>
    <property type="molecule type" value="Genomic_DNA"/>
</dbReference>
<dbReference type="Pfam" id="PF00535">
    <property type="entry name" value="Glycos_transf_2"/>
    <property type="match status" value="1"/>
</dbReference>
<dbReference type="SUPFAM" id="SSF53448">
    <property type="entry name" value="Nucleotide-diphospho-sugar transferases"/>
    <property type="match status" value="1"/>
</dbReference>
<gene>
    <name evidence="2" type="ORF">METZ01_LOCUS14104</name>
</gene>
<dbReference type="InterPro" id="IPR001173">
    <property type="entry name" value="Glyco_trans_2-like"/>
</dbReference>
<sequence length="237" mass="27252">MNLSIIIPVLNEAEKISEDITSLSDYLTNNNITGEIIVSDDGSTDGTSEIANETSLTDNVRLVILKENEHYGKGHAVRKGILESKGDIVMFIDSGKTVTLDFINNGIDMIRNNEYQIILGSRHLPESIIHKQLVWYRRLVSILFRIVTKLLFPSMWGFSDTQCGFKIYDGIIARDLFSRGRIDGFLFEIEILRLAKEKYISMKEMPIEWTCDRDSRLSFIPTIWEVLRDSWKLKFPI</sequence>
<dbReference type="AlphaFoldDB" id="A0A381P305"/>
<name>A0A381P305_9ZZZZ</name>